<dbReference type="AlphaFoldDB" id="A0A7N5P1G1"/>
<feature type="region of interest" description="Disordered" evidence="3">
    <location>
        <begin position="92"/>
        <end position="118"/>
    </location>
</feature>
<dbReference type="FunFam" id="1.10.10.570:FF:000001">
    <property type="entry name" value="vacuolar protein-sorting-associated protein 25"/>
    <property type="match status" value="1"/>
</dbReference>
<dbReference type="InterPro" id="IPR014041">
    <property type="entry name" value="ESCRT-II_cplx_Vps25-sub_N"/>
</dbReference>
<evidence type="ECO:0000313" key="4">
    <source>
        <dbReference type="Ensembl" id="ENSAMEP00000023156.1"/>
    </source>
</evidence>
<dbReference type="PANTHER" id="PTHR13149:SF0">
    <property type="entry name" value="VACUOLAR PROTEIN-SORTING-ASSOCIATED PROTEIN 25"/>
    <property type="match status" value="1"/>
</dbReference>
<accession>A0A7N5P1G1</accession>
<reference evidence="4 5" key="1">
    <citation type="journal article" date="2010" name="Nature">
        <title>The sequence and de novo assembly of the giant panda genome.</title>
        <authorList>
            <person name="Li R."/>
            <person name="Fan W."/>
            <person name="Tian G."/>
            <person name="Zhu H."/>
            <person name="He L."/>
            <person name="Cai J."/>
            <person name="Huang Q."/>
            <person name="Cai Q."/>
            <person name="Li B."/>
            <person name="Bai Y."/>
            <person name="Zhang Z."/>
            <person name="Zhang Y."/>
            <person name="Wang W."/>
            <person name="Li J."/>
            <person name="Wei F."/>
            <person name="Li H."/>
            <person name="Jian M."/>
            <person name="Li J."/>
            <person name="Zhang Z."/>
            <person name="Nielsen R."/>
            <person name="Li D."/>
            <person name="Gu W."/>
            <person name="Yang Z."/>
            <person name="Xuan Z."/>
            <person name="Ryder O.A."/>
            <person name="Leung F.C."/>
            <person name="Zhou Y."/>
            <person name="Cao J."/>
            <person name="Sun X."/>
            <person name="Fu Y."/>
            <person name="Fang X."/>
            <person name="Guo X."/>
            <person name="Wang B."/>
            <person name="Hou R."/>
            <person name="Shen F."/>
            <person name="Mu B."/>
            <person name="Ni P."/>
            <person name="Lin R."/>
            <person name="Qian W."/>
            <person name="Wang G."/>
            <person name="Yu C."/>
            <person name="Nie W."/>
            <person name="Wang J."/>
            <person name="Wu Z."/>
            <person name="Liang H."/>
            <person name="Min J."/>
            <person name="Wu Q."/>
            <person name="Cheng S."/>
            <person name="Ruan J."/>
            <person name="Wang M."/>
            <person name="Shi Z."/>
            <person name="Wen M."/>
            <person name="Liu B."/>
            <person name="Ren X."/>
            <person name="Zheng H."/>
            <person name="Dong D."/>
            <person name="Cook K."/>
            <person name="Shan G."/>
            <person name="Zhang H."/>
            <person name="Kosiol C."/>
            <person name="Xie X."/>
            <person name="Lu Z."/>
            <person name="Zheng H."/>
            <person name="Li Y."/>
            <person name="Steiner C.C."/>
            <person name="Lam T.T."/>
            <person name="Lin S."/>
            <person name="Zhang Q."/>
            <person name="Li G."/>
            <person name="Tian J."/>
            <person name="Gong T."/>
            <person name="Liu H."/>
            <person name="Zhang D."/>
            <person name="Fang L."/>
            <person name="Ye C."/>
            <person name="Zhang J."/>
            <person name="Hu W."/>
            <person name="Xu A."/>
            <person name="Ren Y."/>
            <person name="Zhang G."/>
            <person name="Bruford M.W."/>
            <person name="Li Q."/>
            <person name="Ma L."/>
            <person name="Guo Y."/>
            <person name="An N."/>
            <person name="Hu Y."/>
            <person name="Zheng Y."/>
            <person name="Shi Y."/>
            <person name="Li Z."/>
            <person name="Liu Q."/>
            <person name="Chen Y."/>
            <person name="Zhao J."/>
            <person name="Qu N."/>
            <person name="Zhao S."/>
            <person name="Tian F."/>
            <person name="Wang X."/>
            <person name="Wang H."/>
            <person name="Xu L."/>
            <person name="Liu X."/>
            <person name="Vinar T."/>
            <person name="Wang Y."/>
            <person name="Lam T.W."/>
            <person name="Yiu S.M."/>
            <person name="Liu S."/>
            <person name="Zhang H."/>
            <person name="Li D."/>
            <person name="Huang Y."/>
            <person name="Wang X."/>
            <person name="Yang G."/>
            <person name="Jiang Z."/>
            <person name="Wang J."/>
            <person name="Qin N."/>
            <person name="Li L."/>
            <person name="Li J."/>
            <person name="Bolund L."/>
            <person name="Kristiansen K."/>
            <person name="Wong G.K."/>
            <person name="Olson M."/>
            <person name="Zhang X."/>
            <person name="Li S."/>
            <person name="Yang H."/>
            <person name="Wang J."/>
            <person name="Wang J."/>
        </authorList>
    </citation>
    <scope>NUCLEOTIDE SEQUENCE [LARGE SCALE GENOMIC DNA]</scope>
</reference>
<organism evidence="4 5">
    <name type="scientific">Ailuropoda melanoleuca</name>
    <name type="common">Giant panda</name>
    <dbReference type="NCBI Taxonomy" id="9646"/>
    <lineage>
        <taxon>Eukaryota</taxon>
        <taxon>Metazoa</taxon>
        <taxon>Chordata</taxon>
        <taxon>Craniata</taxon>
        <taxon>Vertebrata</taxon>
        <taxon>Euteleostomi</taxon>
        <taxon>Mammalia</taxon>
        <taxon>Eutheria</taxon>
        <taxon>Laurasiatheria</taxon>
        <taxon>Carnivora</taxon>
        <taxon>Caniformia</taxon>
        <taxon>Ursidae</taxon>
        <taxon>Ailuropoda</taxon>
    </lineage>
</organism>
<dbReference type="GO" id="GO:0042803">
    <property type="term" value="F:protein homodimerization activity"/>
    <property type="evidence" value="ECO:0007669"/>
    <property type="project" value="TreeGrafter"/>
</dbReference>
<evidence type="ECO:0000313" key="5">
    <source>
        <dbReference type="Proteomes" id="UP000008912"/>
    </source>
</evidence>
<protein>
    <recommendedName>
        <fullName evidence="1">Vacuolar protein-sorting-associated protein 25</fullName>
    </recommendedName>
    <alternativeName>
        <fullName evidence="2">ESCRT-II complex subunit VPS25</fullName>
    </alternativeName>
</protein>
<dbReference type="Ensembl" id="ENSAMET00000050435.1">
    <property type="protein sequence ID" value="ENSAMEP00000023156.1"/>
    <property type="gene ID" value="ENSAMEG00000028167.1"/>
</dbReference>
<evidence type="ECO:0000256" key="1">
    <source>
        <dbReference type="ARBA" id="ARBA00017934"/>
    </source>
</evidence>
<dbReference type="GeneTree" id="ENSGT00390000014892"/>
<dbReference type="Proteomes" id="UP000008912">
    <property type="component" value="Unassembled WGS sequence"/>
</dbReference>
<gene>
    <name evidence="4" type="primary">VPS25</name>
</gene>
<dbReference type="PANTHER" id="PTHR13149">
    <property type="entry name" value="VACUOLAR PROTEIN SORTING-ASSOCIATED PROTEIN VPS25"/>
    <property type="match status" value="1"/>
</dbReference>
<reference evidence="4" key="3">
    <citation type="submission" date="2025-09" db="UniProtKB">
        <authorList>
            <consortium name="Ensembl"/>
        </authorList>
    </citation>
    <scope>IDENTIFICATION</scope>
</reference>
<dbReference type="GO" id="GO:0000814">
    <property type="term" value="C:ESCRT II complex"/>
    <property type="evidence" value="ECO:0007669"/>
    <property type="project" value="InterPro"/>
</dbReference>
<dbReference type="InterPro" id="IPR036390">
    <property type="entry name" value="WH_DNA-bd_sf"/>
</dbReference>
<evidence type="ECO:0000256" key="2">
    <source>
        <dbReference type="ARBA" id="ARBA00030094"/>
    </source>
</evidence>
<keyword evidence="5" id="KW-1185">Reference proteome</keyword>
<dbReference type="Pfam" id="PF05871">
    <property type="entry name" value="ESCRT-II"/>
    <property type="match status" value="1"/>
</dbReference>
<name>A0A7N5P1G1_AILME</name>
<dbReference type="InterPro" id="IPR008570">
    <property type="entry name" value="ESCRT-II_cplx_Vps25-sub"/>
</dbReference>
<sequence length="125" mass="14671">MAMSFEWPWQYRFPPFFTLQPNVDTRQKQLAAWCSLVLSFCRLHKQSSMTVMEAQESPLFNNVKLQRKLPVESIQVVLEELRKKGGFSLWPQKINEERKEEKKKKAWGPSPSAAFGSVHHMNETF</sequence>
<dbReference type="GO" id="GO:0005198">
    <property type="term" value="F:structural molecule activity"/>
    <property type="evidence" value="ECO:0007669"/>
    <property type="project" value="TreeGrafter"/>
</dbReference>
<reference evidence="4" key="2">
    <citation type="submission" date="2025-08" db="UniProtKB">
        <authorList>
            <consortium name="Ensembl"/>
        </authorList>
    </citation>
    <scope>IDENTIFICATION</scope>
</reference>
<proteinExistence type="predicted"/>
<dbReference type="GO" id="GO:0043328">
    <property type="term" value="P:protein transport to vacuole involved in ubiquitin-dependent protein catabolic process via the multivesicular body sorting pathway"/>
    <property type="evidence" value="ECO:0007669"/>
    <property type="project" value="TreeGrafter"/>
</dbReference>
<evidence type="ECO:0000256" key="3">
    <source>
        <dbReference type="SAM" id="MobiDB-lite"/>
    </source>
</evidence>
<dbReference type="SUPFAM" id="SSF46785">
    <property type="entry name" value="Winged helix' DNA-binding domain"/>
    <property type="match status" value="1"/>
</dbReference>
<dbReference type="Gene3D" id="1.10.10.570">
    <property type="entry name" value="Winged helix' DNA-binding domain. Chain C. Domain 1"/>
    <property type="match status" value="1"/>
</dbReference>